<dbReference type="InterPro" id="IPR010126">
    <property type="entry name" value="Esterase_phb"/>
</dbReference>
<dbReference type="Pfam" id="PF10503">
    <property type="entry name" value="Esterase_PHB"/>
    <property type="match status" value="1"/>
</dbReference>
<evidence type="ECO:0000313" key="5">
    <source>
        <dbReference type="EMBL" id="KAL1850948.1"/>
    </source>
</evidence>
<evidence type="ECO:0000256" key="4">
    <source>
        <dbReference type="RuleBase" id="RU367147"/>
    </source>
</evidence>
<keyword evidence="4" id="KW-0119">Carbohydrate metabolism</keyword>
<organism evidence="5 6">
    <name type="scientific">Phialemonium thermophilum</name>
    <dbReference type="NCBI Taxonomy" id="223376"/>
    <lineage>
        <taxon>Eukaryota</taxon>
        <taxon>Fungi</taxon>
        <taxon>Dikarya</taxon>
        <taxon>Ascomycota</taxon>
        <taxon>Pezizomycotina</taxon>
        <taxon>Sordariomycetes</taxon>
        <taxon>Sordariomycetidae</taxon>
        <taxon>Cephalothecales</taxon>
        <taxon>Cephalothecaceae</taxon>
        <taxon>Phialemonium</taxon>
    </lineage>
</organism>
<feature type="chain" id="PRO_5044952026" description="Carboxylic ester hydrolase" evidence="4">
    <location>
        <begin position="21"/>
        <end position="302"/>
    </location>
</feature>
<evidence type="ECO:0000256" key="3">
    <source>
        <dbReference type="ARBA" id="ARBA00022801"/>
    </source>
</evidence>
<dbReference type="InterPro" id="IPR050955">
    <property type="entry name" value="Plant_Biomass_Hydrol_Est"/>
</dbReference>
<evidence type="ECO:0000313" key="6">
    <source>
        <dbReference type="Proteomes" id="UP001586593"/>
    </source>
</evidence>
<keyword evidence="4" id="KW-0964">Secreted</keyword>
<feature type="signal peptide" evidence="4">
    <location>
        <begin position="1"/>
        <end position="20"/>
    </location>
</feature>
<protein>
    <recommendedName>
        <fullName evidence="4">Carboxylic ester hydrolase</fullName>
        <ecNumber evidence="4">3.1.1.-</ecNumber>
    </recommendedName>
</protein>
<dbReference type="EMBL" id="JAZHXJ010000811">
    <property type="protein sequence ID" value="KAL1850948.1"/>
    <property type="molecule type" value="Genomic_DNA"/>
</dbReference>
<proteinExistence type="inferred from homology"/>
<evidence type="ECO:0000256" key="1">
    <source>
        <dbReference type="ARBA" id="ARBA00022487"/>
    </source>
</evidence>
<dbReference type="PANTHER" id="PTHR43037:SF5">
    <property type="entry name" value="FERULOYL ESTERASE"/>
    <property type="match status" value="1"/>
</dbReference>
<dbReference type="InterPro" id="IPR029058">
    <property type="entry name" value="AB_hydrolase_fold"/>
</dbReference>
<keyword evidence="6" id="KW-1185">Reference proteome</keyword>
<keyword evidence="2 4" id="KW-0732">Signal</keyword>
<dbReference type="EC" id="3.1.1.-" evidence="4"/>
<keyword evidence="4" id="KW-0624">Polysaccharide degradation</keyword>
<sequence length="302" mass="31737">MHLASAAATLVALFAAAARGQGITKVNDFPGTPTKLGMYVYVPKKLATPAPIVVGIHHCQGSAQGYSTETHYQPLADQHGFIVIYPNSKSGGGCFDVASTATLTHDGGGDSQTIANMVKYAVEHYGGDANRTFATGTSSGAMMANVLAGAYPDVFKAISVYSGVPDGCFYVAGSTATQDPPGWANACANGQLTKTAQQWGDLVRSYYPGYTGPRPRMQIWHGTADTTLHYPNYQEQLKEWSNVLGLNTSKTAANTPQSGYTQTIYGDGTATTAELVGYSAQGVGHTVPVHESMDIAFFGISS</sequence>
<evidence type="ECO:0000256" key="2">
    <source>
        <dbReference type="ARBA" id="ARBA00022729"/>
    </source>
</evidence>
<reference evidence="5 6" key="1">
    <citation type="journal article" date="2024" name="Commun. Biol.">
        <title>Comparative genomic analysis of thermophilic fungi reveals convergent evolutionary adaptations and gene losses.</title>
        <authorList>
            <person name="Steindorff A.S."/>
            <person name="Aguilar-Pontes M.V."/>
            <person name="Robinson A.J."/>
            <person name="Andreopoulos B."/>
            <person name="LaButti K."/>
            <person name="Kuo A."/>
            <person name="Mondo S."/>
            <person name="Riley R."/>
            <person name="Otillar R."/>
            <person name="Haridas S."/>
            <person name="Lipzen A."/>
            <person name="Grimwood J."/>
            <person name="Schmutz J."/>
            <person name="Clum A."/>
            <person name="Reid I.D."/>
            <person name="Moisan M.C."/>
            <person name="Butler G."/>
            <person name="Nguyen T.T.M."/>
            <person name="Dewar K."/>
            <person name="Conant G."/>
            <person name="Drula E."/>
            <person name="Henrissat B."/>
            <person name="Hansel C."/>
            <person name="Singer S."/>
            <person name="Hutchinson M.I."/>
            <person name="de Vries R.P."/>
            <person name="Natvig D.O."/>
            <person name="Powell A.J."/>
            <person name="Tsang A."/>
            <person name="Grigoriev I.V."/>
        </authorList>
    </citation>
    <scope>NUCLEOTIDE SEQUENCE [LARGE SCALE GENOMIC DNA]</scope>
    <source>
        <strain evidence="5 6">ATCC 24622</strain>
    </source>
</reference>
<dbReference type="SUPFAM" id="SSF53474">
    <property type="entry name" value="alpha/beta-Hydrolases"/>
    <property type="match status" value="2"/>
</dbReference>
<dbReference type="Gene3D" id="3.40.50.1820">
    <property type="entry name" value="alpha/beta hydrolase"/>
    <property type="match status" value="1"/>
</dbReference>
<dbReference type="PANTHER" id="PTHR43037">
    <property type="entry name" value="UNNAMED PRODUCT-RELATED"/>
    <property type="match status" value="1"/>
</dbReference>
<name>A0ABR3W1W0_9PEZI</name>
<keyword evidence="3 4" id="KW-0378">Hydrolase</keyword>
<dbReference type="Proteomes" id="UP001586593">
    <property type="component" value="Unassembled WGS sequence"/>
</dbReference>
<comment type="caution">
    <text evidence="5">The sequence shown here is derived from an EMBL/GenBank/DDBJ whole genome shotgun (WGS) entry which is preliminary data.</text>
</comment>
<comment type="similarity">
    <text evidence="4">Belongs to the carbohydrate esterase 1 (CE1) family.</text>
</comment>
<comment type="function">
    <text evidence="4">Esterase involved in the hydrolysis of xylan, a major structural heterogeneous polysaccharide found in plant biomass representing the second most abundant polysaccharide in the biosphere, after cellulose.</text>
</comment>
<gene>
    <name evidence="5" type="ORF">VTK73DRAFT_9594</name>
</gene>
<comment type="subcellular location">
    <subcellularLocation>
        <location evidence="4">Secreted</location>
    </subcellularLocation>
</comment>
<accession>A0ABR3W1W0</accession>
<dbReference type="NCBIfam" id="TIGR01840">
    <property type="entry name" value="esterase_phb"/>
    <property type="match status" value="1"/>
</dbReference>
<keyword evidence="1 4" id="KW-0719">Serine esterase</keyword>